<reference evidence="2" key="2">
    <citation type="submission" date="2017-03" db="EMBL/GenBank/DDBJ databases">
        <title>The mobilome is the main driver of stx2-positive O26:H11 Escherichia coli strains evolution.</title>
        <authorList>
            <person name="Delannoy S."/>
            <person name="Mariani-Kurkdjian P."/>
            <person name="Webb H.E."/>
            <person name="Bonacorsi S."/>
            <person name="Fach P."/>
        </authorList>
    </citation>
    <scope>NUCLEOTIDE SEQUENCE</scope>
    <source>
        <strain evidence="2">34870</strain>
    </source>
</reference>
<evidence type="ECO:0000259" key="1">
    <source>
        <dbReference type="Pfam" id="PF08279"/>
    </source>
</evidence>
<dbReference type="InterPro" id="IPR013196">
    <property type="entry name" value="HTH_11"/>
</dbReference>
<evidence type="ECO:0000313" key="2">
    <source>
        <dbReference type="EMBL" id="PBN76256.1"/>
    </source>
</evidence>
<feature type="domain" description="Helix-turn-helix type 11" evidence="1">
    <location>
        <begin position="6"/>
        <end position="53"/>
    </location>
</feature>
<dbReference type="Pfam" id="PF08279">
    <property type="entry name" value="HTH_11"/>
    <property type="match status" value="1"/>
</dbReference>
<dbReference type="EMBL" id="LDXE02000002">
    <property type="protein sequence ID" value="PBN76256.1"/>
    <property type="molecule type" value="Genomic_DNA"/>
</dbReference>
<evidence type="ECO:0000313" key="4">
    <source>
        <dbReference type="Proteomes" id="UP000036331"/>
    </source>
</evidence>
<dbReference type="InterPro" id="IPR036390">
    <property type="entry name" value="WH_DNA-bd_sf"/>
</dbReference>
<proteinExistence type="predicted"/>
<dbReference type="Proteomes" id="UP000036331">
    <property type="component" value="Unassembled WGS sequence"/>
</dbReference>
<dbReference type="Gene3D" id="1.10.10.10">
    <property type="entry name" value="Winged helix-like DNA-binding domain superfamily/Winged helix DNA-binding domain"/>
    <property type="match status" value="1"/>
</dbReference>
<evidence type="ECO:0000313" key="3">
    <source>
        <dbReference type="EMBL" id="STN13802.1"/>
    </source>
</evidence>
<dbReference type="SUPFAM" id="SSF46785">
    <property type="entry name" value="Winged helix' DNA-binding domain"/>
    <property type="match status" value="1"/>
</dbReference>
<name>A0A377ELL4_ECOLX</name>
<reference evidence="3 5" key="3">
    <citation type="submission" date="2018-06" db="EMBL/GenBank/DDBJ databases">
        <authorList>
            <consortium name="Pathogen Informatics"/>
            <person name="Doyle S."/>
        </authorList>
    </citation>
    <scope>NUCLEOTIDE SEQUENCE [LARGE SCALE GENOMIC DNA]</scope>
    <source>
        <strain evidence="3 5">NCTC8960</strain>
    </source>
</reference>
<dbReference type="InterPro" id="IPR036388">
    <property type="entry name" value="WH-like_DNA-bd_sf"/>
</dbReference>
<gene>
    <name evidence="2" type="ORF">ABE91_014730</name>
    <name evidence="3" type="ORF">NCTC8960_04158</name>
</gene>
<dbReference type="AlphaFoldDB" id="A0A377ELL4"/>
<reference evidence="2 4" key="1">
    <citation type="journal article" date="2015" name="Genome Announc.">
        <title>Draft Genome Sequences of Human-Pathogenic Escherichia coli O26:H11 Strains Carrying the stx2 Gene Only and Circulating in France.</title>
        <authorList>
            <person name="Delannoy S."/>
            <person name="Mariani-Kurkdjian P."/>
            <person name="Bonacorsi S."/>
            <person name="Liguori S."/>
            <person name="Ison S.A."/>
            <person name="Fach P."/>
        </authorList>
    </citation>
    <scope>NUCLEOTIDE SEQUENCE [LARGE SCALE GENOMIC DNA]</scope>
    <source>
        <strain evidence="2 4">34870</strain>
    </source>
</reference>
<evidence type="ECO:0000313" key="5">
    <source>
        <dbReference type="Proteomes" id="UP000255057"/>
    </source>
</evidence>
<dbReference type="RefSeq" id="WP_000167686.1">
    <property type="nucleotide sequence ID" value="NZ_BGDQ01000053.1"/>
</dbReference>
<dbReference type="EMBL" id="UGFO01000006">
    <property type="protein sequence ID" value="STN13802.1"/>
    <property type="molecule type" value="Genomic_DNA"/>
</dbReference>
<protein>
    <submittedName>
        <fullName evidence="3">HTH domain</fullName>
    </submittedName>
    <submittedName>
        <fullName evidence="2">Transcriptional regulator</fullName>
    </submittedName>
</protein>
<organism evidence="3 5">
    <name type="scientific">Escherichia coli</name>
    <dbReference type="NCBI Taxonomy" id="562"/>
    <lineage>
        <taxon>Bacteria</taxon>
        <taxon>Pseudomonadati</taxon>
        <taxon>Pseudomonadota</taxon>
        <taxon>Gammaproteobacteria</taxon>
        <taxon>Enterobacterales</taxon>
        <taxon>Enterobacteriaceae</taxon>
        <taxon>Escherichia</taxon>
    </lineage>
</organism>
<sequence>MTKTAQAVLQILTRQPSGYSVSLDRLAQLSGVSRQGVKRAIALLEENGVIVVTRTVINGRYTENMYRIIDRNAPK</sequence>
<accession>A0A377ELL4</accession>
<dbReference type="Proteomes" id="UP000255057">
    <property type="component" value="Unassembled WGS sequence"/>
</dbReference>